<name>A0A8S3R1E8_MYTED</name>
<evidence type="ECO:0000313" key="2">
    <source>
        <dbReference type="EMBL" id="CAG2200472.1"/>
    </source>
</evidence>
<dbReference type="AlphaFoldDB" id="A0A8S3R1E8"/>
<feature type="compositionally biased region" description="Polar residues" evidence="1">
    <location>
        <begin position="253"/>
        <end position="270"/>
    </location>
</feature>
<comment type="caution">
    <text evidence="2">The sequence shown here is derived from an EMBL/GenBank/DDBJ whole genome shotgun (WGS) entry which is preliminary data.</text>
</comment>
<sequence length="508" mass="56486">MFRYEFGQSIINSLFGPKCHKDFPRLYRLDAGPCKGEGFYPSKMEKSGQSEYAVAGVDLEIDVVAPFPGIVYKGDNPDEVIIEANTAALNDIKIYVNGVKVNTSILHPSDELYIENRVVILDRNHLLILNKVTGGYKWNIRTGLVQDIPSALSKESPCYPFNHIHFAMKKGNGTVDPTKFLSPRFFKIPKWIQTCDDYKLVYQFETIAVGVIVGLGGQAENNTSPDLDLSKILQPDPPATSEDPGQGVDTIKSDTNGMYSKTKSNPNYLTDDSKNRIKDRFTTLMRKADSFMKKFSLRRLKMGTIMNFLTKLGMTDSRAKFVLALKNFGECPLMSFTFCQRKHTASFPVTVWLLKIEKTDLETVATFGGGLCEPGSYCEEKLFGAINLLDQAVLPLPICNPDGSYSWPNINWATYFSKEAVMERLKQAGRKAAKQLAGNLAKEVLAALGLPASLLGATGPCPRPENMTLALLKGKMIEADLSTDGTRLVLNSRYALYDRSKTQFLARK</sequence>
<dbReference type="Proteomes" id="UP000683360">
    <property type="component" value="Unassembled WGS sequence"/>
</dbReference>
<keyword evidence="3" id="KW-1185">Reference proteome</keyword>
<dbReference type="EMBL" id="CAJPWZ010000750">
    <property type="protein sequence ID" value="CAG2200472.1"/>
    <property type="molecule type" value="Genomic_DNA"/>
</dbReference>
<feature type="region of interest" description="Disordered" evidence="1">
    <location>
        <begin position="226"/>
        <end position="270"/>
    </location>
</feature>
<evidence type="ECO:0000256" key="1">
    <source>
        <dbReference type="SAM" id="MobiDB-lite"/>
    </source>
</evidence>
<organism evidence="2 3">
    <name type="scientific">Mytilus edulis</name>
    <name type="common">Blue mussel</name>
    <dbReference type="NCBI Taxonomy" id="6550"/>
    <lineage>
        <taxon>Eukaryota</taxon>
        <taxon>Metazoa</taxon>
        <taxon>Spiralia</taxon>
        <taxon>Lophotrochozoa</taxon>
        <taxon>Mollusca</taxon>
        <taxon>Bivalvia</taxon>
        <taxon>Autobranchia</taxon>
        <taxon>Pteriomorphia</taxon>
        <taxon>Mytilida</taxon>
        <taxon>Mytiloidea</taxon>
        <taxon>Mytilidae</taxon>
        <taxon>Mytilinae</taxon>
        <taxon>Mytilus</taxon>
    </lineage>
</organism>
<gene>
    <name evidence="2" type="ORF">MEDL_15181</name>
</gene>
<dbReference type="OrthoDB" id="6107827at2759"/>
<protein>
    <submittedName>
        <fullName evidence="2">Uncharacterized protein</fullName>
    </submittedName>
</protein>
<accession>A0A8S3R1E8</accession>
<reference evidence="2" key="1">
    <citation type="submission" date="2021-03" db="EMBL/GenBank/DDBJ databases">
        <authorList>
            <person name="Bekaert M."/>
        </authorList>
    </citation>
    <scope>NUCLEOTIDE SEQUENCE</scope>
</reference>
<proteinExistence type="predicted"/>
<evidence type="ECO:0000313" key="3">
    <source>
        <dbReference type="Proteomes" id="UP000683360"/>
    </source>
</evidence>